<dbReference type="Pfam" id="PF07980">
    <property type="entry name" value="SusD_RagB"/>
    <property type="match status" value="1"/>
</dbReference>
<dbReference type="AlphaFoldDB" id="A0A7H9DYL4"/>
<keyword evidence="4" id="KW-0472">Membrane</keyword>
<evidence type="ECO:0000313" key="8">
    <source>
        <dbReference type="EMBL" id="QLL59819.1"/>
    </source>
</evidence>
<sequence length="434" mass="49916">MDSPKGEIPAEMVFESSETATAAINQLYAKLRDDSMLTENLYGSNVTMGFYADEFDYYGSSISPINDYMEHRVLATSTINKTFWTTSYQLIYMCNLALDRLKGSKKLPVSTKNQLEGEALFVRALVHFYLTNYYGDIPYVTTSNYAENQLVSKQKHEQVYQLVKDDLMHAQELLPKDYPTSERIRANYFTATALRARVALYQEKWKEAEEQATSIIASNAVYVMENDASKTFLKDSKETILQLKTKKSGDRTYEAIVFVFETGPPVTMALSQRLVNDFEPNDERKQNWIKKVTTNGNSWYCPYKYKQYKVGTTSTEYSILFRLAEQYLIRAEARLNQGNIVGAKEDLNVIRQRAGLTPFTSNTLTDLSAAILKERRLELFSEQGHRWFDLKRLHLAETVLKPIKMGWKSTDVLFPLPEDELLMNPNLLPQNEGY</sequence>
<dbReference type="SUPFAM" id="SSF48452">
    <property type="entry name" value="TPR-like"/>
    <property type="match status" value="1"/>
</dbReference>
<organism evidence="8 9">
    <name type="scientific">Empedobacter falsenii</name>
    <dbReference type="NCBI Taxonomy" id="343874"/>
    <lineage>
        <taxon>Bacteria</taxon>
        <taxon>Pseudomonadati</taxon>
        <taxon>Bacteroidota</taxon>
        <taxon>Flavobacteriia</taxon>
        <taxon>Flavobacteriales</taxon>
        <taxon>Weeksellaceae</taxon>
        <taxon>Empedobacter</taxon>
    </lineage>
</organism>
<evidence type="ECO:0000313" key="9">
    <source>
        <dbReference type="Proteomes" id="UP000510643"/>
    </source>
</evidence>
<gene>
    <name evidence="8" type="ORF">FH779_06735</name>
</gene>
<feature type="domain" description="SusD-like N-terminal" evidence="7">
    <location>
        <begin position="65"/>
        <end position="200"/>
    </location>
</feature>
<evidence type="ECO:0000256" key="5">
    <source>
        <dbReference type="ARBA" id="ARBA00023237"/>
    </source>
</evidence>
<keyword evidence="9" id="KW-1185">Reference proteome</keyword>
<dbReference type="Pfam" id="PF14322">
    <property type="entry name" value="SusD-like_3"/>
    <property type="match status" value="1"/>
</dbReference>
<dbReference type="GO" id="GO:0009279">
    <property type="term" value="C:cell outer membrane"/>
    <property type="evidence" value="ECO:0007669"/>
    <property type="project" value="UniProtKB-SubCell"/>
</dbReference>
<protein>
    <submittedName>
        <fullName evidence="8">RagB/SusD family nutrient uptake outer membrane protein</fullName>
    </submittedName>
</protein>
<keyword evidence="5" id="KW-0998">Cell outer membrane</keyword>
<comment type="similarity">
    <text evidence="2">Belongs to the SusD family.</text>
</comment>
<evidence type="ECO:0000259" key="6">
    <source>
        <dbReference type="Pfam" id="PF07980"/>
    </source>
</evidence>
<evidence type="ECO:0000256" key="3">
    <source>
        <dbReference type="ARBA" id="ARBA00022729"/>
    </source>
</evidence>
<evidence type="ECO:0000259" key="7">
    <source>
        <dbReference type="Pfam" id="PF14322"/>
    </source>
</evidence>
<name>A0A7H9DYL4_9FLAO</name>
<proteinExistence type="inferred from homology"/>
<dbReference type="CDD" id="cd08977">
    <property type="entry name" value="SusD"/>
    <property type="match status" value="1"/>
</dbReference>
<dbReference type="InterPro" id="IPR012944">
    <property type="entry name" value="SusD_RagB_dom"/>
</dbReference>
<dbReference type="KEGG" id="efal:FH779_06735"/>
<dbReference type="InterPro" id="IPR011990">
    <property type="entry name" value="TPR-like_helical_dom_sf"/>
</dbReference>
<dbReference type="Proteomes" id="UP000510643">
    <property type="component" value="Chromosome"/>
</dbReference>
<keyword evidence="3" id="KW-0732">Signal</keyword>
<accession>A0A7H9DYL4</accession>
<evidence type="ECO:0000256" key="2">
    <source>
        <dbReference type="ARBA" id="ARBA00006275"/>
    </source>
</evidence>
<evidence type="ECO:0000256" key="4">
    <source>
        <dbReference type="ARBA" id="ARBA00023136"/>
    </source>
</evidence>
<comment type="subcellular location">
    <subcellularLocation>
        <location evidence="1">Cell outer membrane</location>
    </subcellularLocation>
</comment>
<dbReference type="InterPro" id="IPR033985">
    <property type="entry name" value="SusD-like_N"/>
</dbReference>
<evidence type="ECO:0000256" key="1">
    <source>
        <dbReference type="ARBA" id="ARBA00004442"/>
    </source>
</evidence>
<feature type="domain" description="RagB/SusD" evidence="6">
    <location>
        <begin position="285"/>
        <end position="411"/>
    </location>
</feature>
<dbReference type="EMBL" id="CP040908">
    <property type="protein sequence ID" value="QLL59819.1"/>
    <property type="molecule type" value="Genomic_DNA"/>
</dbReference>
<dbReference type="Gene3D" id="1.25.40.390">
    <property type="match status" value="1"/>
</dbReference>
<reference evidence="8 9" key="1">
    <citation type="submission" date="2019-06" db="EMBL/GenBank/DDBJ databases">
        <title>Emergence of pandrug resistant Empedobacter falsenii in China.</title>
        <authorList>
            <person name="Dong N."/>
            <person name="Chen S."/>
            <person name="Zhang R."/>
        </authorList>
    </citation>
    <scope>NUCLEOTIDE SEQUENCE [LARGE SCALE GENOMIC DNA]</scope>
    <source>
        <strain evidence="8 9">1681-1</strain>
    </source>
</reference>